<evidence type="ECO:0000259" key="20">
    <source>
        <dbReference type="PROSITE" id="PS50879"/>
    </source>
</evidence>
<keyword evidence="14" id="KW-1160">Virus entry into host cell</keyword>
<feature type="domain" description="CCHC-type" evidence="18">
    <location>
        <begin position="737"/>
        <end position="753"/>
    </location>
</feature>
<feature type="domain" description="RNase H type-1" evidence="20">
    <location>
        <begin position="1558"/>
        <end position="1700"/>
    </location>
</feature>
<dbReference type="Gene3D" id="2.40.70.10">
    <property type="entry name" value="Acid Proteases"/>
    <property type="match status" value="1"/>
</dbReference>
<dbReference type="InterPro" id="IPR043128">
    <property type="entry name" value="Rev_trsase/Diguanyl_cyclase"/>
</dbReference>
<keyword evidence="9 15" id="KW-0863">Zinc-finger</keyword>
<keyword evidence="4" id="KW-0548">Nucleotidyltransferase</keyword>
<dbReference type="Pfam" id="PF22909">
    <property type="entry name" value="Caulimovir_coat_dom"/>
    <property type="match status" value="1"/>
</dbReference>
<evidence type="ECO:0000256" key="5">
    <source>
        <dbReference type="ARBA" id="ARBA00022722"/>
    </source>
</evidence>
<feature type="compositionally biased region" description="Basic and acidic residues" evidence="17">
    <location>
        <begin position="446"/>
        <end position="455"/>
    </location>
</feature>
<protein>
    <recommendedName>
        <fullName evidence="1">RNA-directed DNA polymerase</fullName>
        <ecNumber evidence="1">2.7.7.49</ecNumber>
    </recommendedName>
</protein>
<feature type="domain" description="Reverse transcriptase" evidence="19">
    <location>
        <begin position="1284"/>
        <end position="1467"/>
    </location>
</feature>
<dbReference type="GO" id="GO:0008270">
    <property type="term" value="F:zinc ion binding"/>
    <property type="evidence" value="ECO:0007669"/>
    <property type="project" value="UniProtKB-KW"/>
</dbReference>
<dbReference type="CDD" id="cd01647">
    <property type="entry name" value="RT_LTR"/>
    <property type="match status" value="1"/>
</dbReference>
<evidence type="ECO:0000256" key="4">
    <source>
        <dbReference type="ARBA" id="ARBA00022695"/>
    </source>
</evidence>
<dbReference type="PANTHER" id="PTHR33064">
    <property type="entry name" value="POL PROTEIN"/>
    <property type="match status" value="1"/>
</dbReference>
<evidence type="ECO:0000313" key="22">
    <source>
        <dbReference type="EMBL" id="AAA47454.1"/>
    </source>
</evidence>
<evidence type="ECO:0000256" key="1">
    <source>
        <dbReference type="ARBA" id="ARBA00012493"/>
    </source>
</evidence>
<evidence type="ECO:0000259" key="18">
    <source>
        <dbReference type="PROSITE" id="PS50158"/>
    </source>
</evidence>
<keyword evidence="10" id="KW-0378">Hydrolase</keyword>
<keyword evidence="23" id="KW-1185">Reference proteome</keyword>
<evidence type="ECO:0000256" key="6">
    <source>
        <dbReference type="ARBA" id="ARBA00022723"/>
    </source>
</evidence>
<feature type="domain" description="GRF-type" evidence="21">
    <location>
        <begin position="1761"/>
        <end position="1799"/>
    </location>
</feature>
<accession>Q86998</accession>
<dbReference type="RefSeq" id="YP_595725.1">
    <property type="nucleotide sequence ID" value="NC_008017.1"/>
</dbReference>
<dbReference type="EC" id="2.7.7.49" evidence="1"/>
<dbReference type="GO" id="GO:0003676">
    <property type="term" value="F:nucleic acid binding"/>
    <property type="evidence" value="ECO:0007669"/>
    <property type="project" value="InterPro"/>
</dbReference>
<dbReference type="InterPro" id="IPR041373">
    <property type="entry name" value="RT_RNaseH"/>
</dbReference>
<evidence type="ECO:0000313" key="23">
    <source>
        <dbReference type="Proteomes" id="UP000204520"/>
    </source>
</evidence>
<dbReference type="Proteomes" id="UP000204520">
    <property type="component" value="Segment"/>
</dbReference>
<dbReference type="InterPro" id="IPR002156">
    <property type="entry name" value="RNaseH_domain"/>
</dbReference>
<dbReference type="PROSITE" id="PS00141">
    <property type="entry name" value="ASP_PROTEASE"/>
    <property type="match status" value="1"/>
</dbReference>
<dbReference type="InterPro" id="IPR001878">
    <property type="entry name" value="Znf_CCHC"/>
</dbReference>
<feature type="region of interest" description="Disordered" evidence="17">
    <location>
        <begin position="441"/>
        <end position="462"/>
    </location>
</feature>
<evidence type="ECO:0000256" key="15">
    <source>
        <dbReference type="PROSITE-ProRule" id="PRU00047"/>
    </source>
</evidence>
<dbReference type="InterPro" id="IPR051320">
    <property type="entry name" value="Viral_Replic_Matur_Polypro"/>
</dbReference>
<keyword evidence="12" id="KW-0695">RNA-directed DNA polymerase</keyword>
<evidence type="ECO:0000256" key="2">
    <source>
        <dbReference type="ARBA" id="ARBA00022670"/>
    </source>
</evidence>
<dbReference type="PROSITE" id="PS50878">
    <property type="entry name" value="RT_POL"/>
    <property type="match status" value="1"/>
</dbReference>
<dbReference type="Gene3D" id="3.30.70.270">
    <property type="match status" value="1"/>
</dbReference>
<reference evidence="22 23" key="1">
    <citation type="journal article" date="1993" name="J. Gen. Virol.">
        <title>An analysis of the complete sequence of a sugarcane bacilliform virus genome infectious to banana and rice.</title>
        <authorList>
            <person name="Bouhida M."/>
            <person name="Lockhart B.E."/>
            <person name="Olszewski N.E."/>
        </authorList>
    </citation>
    <scope>NUCLEOTIDE SEQUENCE [LARGE SCALE GENOMIC DNA]</scope>
</reference>
<dbReference type="GeneID" id="5142116"/>
<dbReference type="PROSITE" id="PS50879">
    <property type="entry name" value="RNASE_H_1"/>
    <property type="match status" value="1"/>
</dbReference>
<evidence type="ECO:0000256" key="14">
    <source>
        <dbReference type="ARBA" id="ARBA00023296"/>
    </source>
</evidence>
<dbReference type="InterPro" id="IPR021109">
    <property type="entry name" value="Peptidase_aspartic_dom_sf"/>
</dbReference>
<dbReference type="Pfam" id="PF17917">
    <property type="entry name" value="RT_RNaseH"/>
    <property type="match status" value="1"/>
</dbReference>
<name>Q86998_9VIRU</name>
<keyword evidence="8" id="KW-0255">Endonuclease</keyword>
<dbReference type="SUPFAM" id="SSF56672">
    <property type="entry name" value="DNA/RNA polymerases"/>
    <property type="match status" value="1"/>
</dbReference>
<keyword evidence="3" id="KW-0808">Transferase</keyword>
<dbReference type="InterPro" id="IPR018061">
    <property type="entry name" value="Retropepsins"/>
</dbReference>
<evidence type="ECO:0000256" key="12">
    <source>
        <dbReference type="ARBA" id="ARBA00022918"/>
    </source>
</evidence>
<evidence type="ECO:0000256" key="17">
    <source>
        <dbReference type="SAM" id="MobiDB-lite"/>
    </source>
</evidence>
<evidence type="ECO:0000256" key="3">
    <source>
        <dbReference type="ARBA" id="ARBA00022679"/>
    </source>
</evidence>
<dbReference type="GO" id="GO:0003964">
    <property type="term" value="F:RNA-directed DNA polymerase activity"/>
    <property type="evidence" value="ECO:0007669"/>
    <property type="project" value="UniProtKB-KW"/>
</dbReference>
<keyword evidence="16" id="KW-0175">Coiled coil</keyword>
<dbReference type="Gene3D" id="3.30.420.10">
    <property type="entry name" value="Ribonuclease H-like superfamily/Ribonuclease H"/>
    <property type="match status" value="1"/>
</dbReference>
<dbReference type="SMART" id="SM00343">
    <property type="entry name" value="ZnF_C2HC"/>
    <property type="match status" value="1"/>
</dbReference>
<dbReference type="EMBL" id="M89923">
    <property type="protein sequence ID" value="AAA47454.1"/>
    <property type="molecule type" value="Genomic_DNA"/>
</dbReference>
<organism evidence="22 23">
    <name type="scientific">Sugarcane bacilliform MO virus</name>
    <dbReference type="NCBI Taxonomy" id="362399"/>
    <lineage>
        <taxon>Viruses</taxon>
        <taxon>Riboviria</taxon>
        <taxon>Pararnavirae</taxon>
        <taxon>Artverviricota</taxon>
        <taxon>Revtraviricetes</taxon>
        <taxon>Ortervirales</taxon>
        <taxon>Caulimoviridae</taxon>
        <taxon>Badnavirus</taxon>
        <taxon>Badnavirus deltasacchari</taxon>
    </lineage>
</organism>
<dbReference type="PANTHER" id="PTHR33064:SF37">
    <property type="entry name" value="RIBONUCLEASE H"/>
    <property type="match status" value="1"/>
</dbReference>
<dbReference type="InterPro" id="IPR001969">
    <property type="entry name" value="Aspartic_peptidase_AS"/>
</dbReference>
<keyword evidence="5" id="KW-0540">Nuclease</keyword>
<keyword evidence="13" id="KW-0233">DNA recombination</keyword>
<evidence type="ECO:0000256" key="16">
    <source>
        <dbReference type="SAM" id="Coils"/>
    </source>
</evidence>
<dbReference type="InterPro" id="IPR000477">
    <property type="entry name" value="RT_dom"/>
</dbReference>
<evidence type="ECO:0000256" key="13">
    <source>
        <dbReference type="ARBA" id="ARBA00023172"/>
    </source>
</evidence>
<dbReference type="InterPro" id="IPR010666">
    <property type="entry name" value="Znf_GRF"/>
</dbReference>
<dbReference type="PROSITE" id="PS51999">
    <property type="entry name" value="ZF_GRF"/>
    <property type="match status" value="1"/>
</dbReference>
<dbReference type="PIR" id="S27938">
    <property type="entry name" value="S27938"/>
</dbReference>
<feature type="coiled-coil region" evidence="16">
    <location>
        <begin position="935"/>
        <end position="973"/>
    </location>
</feature>
<keyword evidence="11" id="KW-0862">Zinc</keyword>
<evidence type="ECO:0000256" key="10">
    <source>
        <dbReference type="ARBA" id="ARBA00022801"/>
    </source>
</evidence>
<dbReference type="PROSITE" id="PS50158">
    <property type="entry name" value="ZF_CCHC"/>
    <property type="match status" value="1"/>
</dbReference>
<evidence type="ECO:0000256" key="11">
    <source>
        <dbReference type="ARBA" id="ARBA00022833"/>
    </source>
</evidence>
<dbReference type="InterPro" id="IPR043502">
    <property type="entry name" value="DNA/RNA_pol_sf"/>
</dbReference>
<dbReference type="GO" id="GO:0046718">
    <property type="term" value="P:symbiont entry into host cell"/>
    <property type="evidence" value="ECO:0007669"/>
    <property type="project" value="UniProtKB-KW"/>
</dbReference>
<dbReference type="Pfam" id="PF00077">
    <property type="entry name" value="RVP"/>
    <property type="match status" value="1"/>
</dbReference>
<dbReference type="Gene3D" id="3.10.10.10">
    <property type="entry name" value="HIV Type 1 Reverse Transcriptase, subunit A, domain 1"/>
    <property type="match status" value="1"/>
</dbReference>
<evidence type="ECO:0000259" key="19">
    <source>
        <dbReference type="PROSITE" id="PS50878"/>
    </source>
</evidence>
<evidence type="ECO:0000256" key="9">
    <source>
        <dbReference type="ARBA" id="ARBA00022771"/>
    </source>
</evidence>
<dbReference type="InterPro" id="IPR036397">
    <property type="entry name" value="RNaseH_sf"/>
</dbReference>
<dbReference type="KEGG" id="vg:5142116"/>
<proteinExistence type="predicted"/>
<dbReference type="GO" id="GO:0006508">
    <property type="term" value="P:proteolysis"/>
    <property type="evidence" value="ECO:0007669"/>
    <property type="project" value="UniProtKB-KW"/>
</dbReference>
<dbReference type="Pfam" id="PF00078">
    <property type="entry name" value="RVT_1"/>
    <property type="match status" value="1"/>
</dbReference>
<dbReference type="GO" id="GO:0004190">
    <property type="term" value="F:aspartic-type endopeptidase activity"/>
    <property type="evidence" value="ECO:0007669"/>
    <property type="project" value="UniProtKB-KW"/>
</dbReference>
<keyword evidence="6" id="KW-0479">Metal-binding</keyword>
<dbReference type="SUPFAM" id="SSF50630">
    <property type="entry name" value="Acid proteases"/>
    <property type="match status" value="1"/>
</dbReference>
<keyword evidence="7" id="KW-0064">Aspartyl protease</keyword>
<dbReference type="GO" id="GO:0006310">
    <property type="term" value="P:DNA recombination"/>
    <property type="evidence" value="ECO:0007669"/>
    <property type="project" value="UniProtKB-KW"/>
</dbReference>
<evidence type="ECO:0000256" key="7">
    <source>
        <dbReference type="ARBA" id="ARBA00022750"/>
    </source>
</evidence>
<evidence type="ECO:0000256" key="8">
    <source>
        <dbReference type="ARBA" id="ARBA00022759"/>
    </source>
</evidence>
<dbReference type="GO" id="GO:0004523">
    <property type="term" value="F:RNA-DNA hybrid ribonuclease activity"/>
    <property type="evidence" value="ECO:0007669"/>
    <property type="project" value="InterPro"/>
</dbReference>
<evidence type="ECO:0000259" key="21">
    <source>
        <dbReference type="PROSITE" id="PS51999"/>
    </source>
</evidence>
<keyword evidence="2" id="KW-0645">Protease</keyword>
<sequence>MTQRVRGTGSSTITEDGALLDHQIRDYRRAQHAKHEAQRIAGQALAFLRVTSDDPREKTLEMLMQPDVELTRSMKKRARAFPAEVLYGPRSDDIHHKVFQGSSSQDILLIDDNQLDMTFIKEETFEQLEQAGLRYIHPGILAVRIQPLHPDWSGKLVFIVFRDIRDNPPRVLGAMEIDLSKGPQMVYVINSFMTTIKDFFHGIQLTVKVKGYEGWQGEANLHIERLITARLSNTTNVYFKYKVEGVASFIKTKGIKAIEATKKSVKGIRGGEWNILPSKLEVVMQPTKVQTTENYDGTTSFRFTNYEGASSSKPVEHNSDDEAYMALFEEEEEEDDITFLNRILSKYSTQQKVVGEEEFSPEEDQIISDFLGKTEEAYPAEIEEEYPALRRLEQLMKTKVVVQEIEEPSQPVEAKMSTSTGSSAMIPANMDMDGNMPGYAPAQEARGWDSGETSRRNYGGHSRKWKDESQFFNLPSAMATSGAMLVLTMGNYAKEFDRWQSINTNLLASQTFENAEDKITRIENLLGETEKLMFQTWRMAFPTAFEAMKTQATGTNGTQNVFSQMKRILLGEVPEQGTTNTQDAAYKRIKSLVCQEMTYPAIMRYLVGYRNLAARSGRAWVNNELTDEFFTKLPGKLGDRVKEAFKKKYPGVERHVPAATRFTYDYLEEICTENNFQKQLRSLNFCKGFPVVNPVGTRKYGKKYGTRKARSYRGKPHKSHVRIEKKKYLQQREKKCRCYVCGSPDHLMKDCKSPMKRQERVNLANELDIPDGYDLVSVGYDESDIDEIYSVSENEECQAHLGLNEDEQLPKVPQTFEEWEEYYKDEFIMMADIEESENSDEEKGPFLVGPKGGFRHQMEVSYKQYKCEHDWDFTRTRVKPCKRCLKTVTKGQYIYCRTCKITVCHECSEFCYNIKIEGAEAVKPPEKKSNYELLAKQLLIENSKLKMEKEILIEELNKEIKAHQETKKGKELYIEEASTEVENEIETWKSRAELFEALYNEEVKKNKASTSSVTEGMYQVQIDHLRKELREVEATLEVNKVEESEEEAEEVMMASAVKDEMYRFPVIIEVPEVGKVQLTALLDTGATRSCINQVFIEEKFLQPTKFKVKIHGVNSVTKLDRQVKDGAKLWAGENWFRLPITYVGPMYMGEKTQMLIGCNFMQSLAGGVRLEGRTVTFYKYIASIKANEYLQAEAEEILVATSEQEFINRSFMSKNKRLLEEMKEQGYMGEDTLAHWNKNQIKCKIELRNPDLIIKDKPQTLLNIQKKEAMRKHIDALLERKVIRPSKSPHRTNAFIVESGTSIDPKTGKEIRGKPRLVFNYKRLNDNTWPDQYSLPGINALLKNVARAKIFSKFDLKSGFHQVAMDEESIPLTAFSAYNELYEWLVMPFGLKNAPAIFQRKMDQCFRGTEGFIAVYIDDILVFSEDEEQHAEHLWKMLQICKRNGLILSPSKYKIGVKKVDFLGSTIGDNQLAVQEHIIKKIAEFDDEKLKTKEGLKSWLATLNYARNHIKDMGKLLGPLYPKTSEKGERRLNSEDWKLINRIKTMVRTLPNLTIPPEDAYIIIETDACATGWGAVCKWKKNKADPRNTEQICRYASGKFDKPKGTCDAEIYGVMNGLEKMRLFYLDKREITVRTDSSAIERFYNKSAEHKPSEIRWIRFMDYITGAGPEIVIEHIKGKSNGLADILSRLKAKLAQNEPTEEMILLTQAIREVIPYPDHPYTEQLREWGNKILDPFPTFKKDMFERTEQAFMLTEEPVLLCACRKPAIQLVSRTSANPGRKFFKCAMNKCHCWYWADLIEEHIQDRIDEFLKNLEVLKTGGVQTMEEELMKEVTKLKIEEQEFEEYQATPRAMSPVAAEDVLDLQDVSNDD</sequence>